<comment type="caution">
    <text evidence="2">The sequence shown here is derived from an EMBL/GenBank/DDBJ whole genome shotgun (WGS) entry which is preliminary data.</text>
</comment>
<reference evidence="2 3" key="1">
    <citation type="submission" date="2015-09" db="EMBL/GenBank/DDBJ databases">
        <title>Genome of Desulfovibrio dechloracetivorans BerOc1, a mercury methylating strain isolated from highly hydrocarbons and metals contaminated coastal sediments.</title>
        <authorList>
            <person name="Goni Urriza M."/>
            <person name="Gassie C."/>
            <person name="Bouchez O."/>
            <person name="Klopp C."/>
            <person name="Ranchou-Peyruse A."/>
            <person name="Remy G."/>
        </authorList>
    </citation>
    <scope>NUCLEOTIDE SEQUENCE [LARGE SCALE GENOMIC DNA]</scope>
    <source>
        <strain evidence="2 3">BerOc1</strain>
    </source>
</reference>
<feature type="region of interest" description="Disordered" evidence="1">
    <location>
        <begin position="22"/>
        <end position="62"/>
    </location>
</feature>
<dbReference type="AlphaFoldDB" id="A0A1J5N8N1"/>
<feature type="compositionally biased region" description="Basic and acidic residues" evidence="1">
    <location>
        <begin position="34"/>
        <end position="51"/>
    </location>
</feature>
<sequence length="62" mass="7021">MFDNNGHEPILSETEIRFLLSDQPISAKRISGPARDKTKGMEKNAKRKDVDDNLIASPRDPR</sequence>
<name>A0A1J5N8N1_9BACT</name>
<proteinExistence type="predicted"/>
<organism evidence="2 3">
    <name type="scientific">Pseudodesulfovibrio hydrargyri</name>
    <dbReference type="NCBI Taxonomy" id="2125990"/>
    <lineage>
        <taxon>Bacteria</taxon>
        <taxon>Pseudomonadati</taxon>
        <taxon>Thermodesulfobacteriota</taxon>
        <taxon>Desulfovibrionia</taxon>
        <taxon>Desulfovibrionales</taxon>
        <taxon>Desulfovibrionaceae</taxon>
    </lineage>
</organism>
<gene>
    <name evidence="2" type="ORF">BerOc1_00455</name>
</gene>
<evidence type="ECO:0000313" key="2">
    <source>
        <dbReference type="EMBL" id="OIQ51987.1"/>
    </source>
</evidence>
<evidence type="ECO:0000256" key="1">
    <source>
        <dbReference type="SAM" id="MobiDB-lite"/>
    </source>
</evidence>
<keyword evidence="3" id="KW-1185">Reference proteome</keyword>
<dbReference type="Proteomes" id="UP000181901">
    <property type="component" value="Unassembled WGS sequence"/>
</dbReference>
<evidence type="ECO:0000313" key="3">
    <source>
        <dbReference type="Proteomes" id="UP000181901"/>
    </source>
</evidence>
<accession>A0A1J5N8N1</accession>
<dbReference type="RefSeq" id="WP_071544091.1">
    <property type="nucleotide sequence ID" value="NZ_LKAQ01000001.1"/>
</dbReference>
<dbReference type="EMBL" id="LKAQ01000001">
    <property type="protein sequence ID" value="OIQ51987.1"/>
    <property type="molecule type" value="Genomic_DNA"/>
</dbReference>
<protein>
    <submittedName>
        <fullName evidence="2">Uncharacterized protein</fullName>
    </submittedName>
</protein>